<comment type="cofactor">
    <cofactor evidence="8">
        <name>[4Fe-4S] cluster</name>
        <dbReference type="ChEBI" id="CHEBI:49883"/>
    </cofactor>
    <text evidence="8">Binds 2 [4Fe-4S] clusters. One cluster is coordinated with 3 cysteines and an exchangeable S-adenosyl-L-methionine.</text>
</comment>
<evidence type="ECO:0000256" key="6">
    <source>
        <dbReference type="ARBA" id="ARBA00023004"/>
    </source>
</evidence>
<keyword evidence="2 8" id="KW-0963">Cytoplasm</keyword>
<dbReference type="PROSITE" id="PS51449">
    <property type="entry name" value="MTTASE_N"/>
    <property type="match status" value="1"/>
</dbReference>
<evidence type="ECO:0000256" key="1">
    <source>
        <dbReference type="ARBA" id="ARBA00022485"/>
    </source>
</evidence>
<dbReference type="PROSITE" id="PS50926">
    <property type="entry name" value="TRAM"/>
    <property type="match status" value="1"/>
</dbReference>
<feature type="binding site" evidence="8">
    <location>
        <position position="151"/>
    </location>
    <ligand>
        <name>[4Fe-4S] cluster</name>
        <dbReference type="ChEBI" id="CHEBI:49883"/>
        <label>2</label>
        <note>4Fe-4S-S-AdoMet</note>
    </ligand>
</feature>
<dbReference type="InterPro" id="IPR005840">
    <property type="entry name" value="Ribosomal_uS12_MeSTrfase_RimO"/>
</dbReference>
<dbReference type="Gene3D" id="3.40.50.12160">
    <property type="entry name" value="Methylthiotransferase, N-terminal domain"/>
    <property type="match status" value="1"/>
</dbReference>
<organism evidence="12 13">
    <name type="scientific">Syntrophotalea acetylenica</name>
    <name type="common">Pelobacter acetylenicus</name>
    <dbReference type="NCBI Taxonomy" id="29542"/>
    <lineage>
        <taxon>Bacteria</taxon>
        <taxon>Pseudomonadati</taxon>
        <taxon>Thermodesulfobacteriota</taxon>
        <taxon>Desulfuromonadia</taxon>
        <taxon>Desulfuromonadales</taxon>
        <taxon>Syntrophotaleaceae</taxon>
        <taxon>Syntrophotalea</taxon>
    </lineage>
</organism>
<dbReference type="GO" id="GO:0035599">
    <property type="term" value="F:aspartic acid methylthiotransferase activity"/>
    <property type="evidence" value="ECO:0007669"/>
    <property type="project" value="TreeGrafter"/>
</dbReference>
<dbReference type="CDD" id="cd01335">
    <property type="entry name" value="Radical_SAM"/>
    <property type="match status" value="1"/>
</dbReference>
<dbReference type="InterPro" id="IPR038135">
    <property type="entry name" value="Methylthiotransferase_N_sf"/>
</dbReference>
<comment type="catalytic activity">
    <reaction evidence="8">
        <text>L-aspartate(89)-[ribosomal protein uS12]-hydrogen + (sulfur carrier)-SH + AH2 + 2 S-adenosyl-L-methionine = 3-methylsulfanyl-L-aspartate(89)-[ribosomal protein uS12]-hydrogen + (sulfur carrier)-H + 5'-deoxyadenosine + L-methionine + A + S-adenosyl-L-homocysteine + 2 H(+)</text>
        <dbReference type="Rhea" id="RHEA:37087"/>
        <dbReference type="Rhea" id="RHEA-COMP:10460"/>
        <dbReference type="Rhea" id="RHEA-COMP:10461"/>
        <dbReference type="Rhea" id="RHEA-COMP:14737"/>
        <dbReference type="Rhea" id="RHEA-COMP:14739"/>
        <dbReference type="ChEBI" id="CHEBI:13193"/>
        <dbReference type="ChEBI" id="CHEBI:15378"/>
        <dbReference type="ChEBI" id="CHEBI:17319"/>
        <dbReference type="ChEBI" id="CHEBI:17499"/>
        <dbReference type="ChEBI" id="CHEBI:29917"/>
        <dbReference type="ChEBI" id="CHEBI:29961"/>
        <dbReference type="ChEBI" id="CHEBI:57844"/>
        <dbReference type="ChEBI" id="CHEBI:57856"/>
        <dbReference type="ChEBI" id="CHEBI:59789"/>
        <dbReference type="ChEBI" id="CHEBI:64428"/>
        <dbReference type="ChEBI" id="CHEBI:73599"/>
        <dbReference type="EC" id="2.8.4.4"/>
    </reaction>
</comment>
<dbReference type="SFLD" id="SFLDG01082">
    <property type="entry name" value="B12-binding_domain_containing"/>
    <property type="match status" value="1"/>
</dbReference>
<feature type="domain" description="MTTase N-terminal" evidence="10">
    <location>
        <begin position="1"/>
        <end position="113"/>
    </location>
</feature>
<evidence type="ECO:0000256" key="2">
    <source>
        <dbReference type="ARBA" id="ARBA00022490"/>
    </source>
</evidence>
<keyword evidence="13" id="KW-1185">Reference proteome</keyword>
<keyword evidence="3 8" id="KW-0808">Transferase</keyword>
<dbReference type="AlphaFoldDB" id="A0A1L3GJX1"/>
<dbReference type="HAMAP" id="MF_01865">
    <property type="entry name" value="MTTase_RimO"/>
    <property type="match status" value="1"/>
</dbReference>
<dbReference type="InterPro" id="IPR013848">
    <property type="entry name" value="Methylthiotransferase_N"/>
</dbReference>
<dbReference type="InterPro" id="IPR006638">
    <property type="entry name" value="Elp3/MiaA/NifB-like_rSAM"/>
</dbReference>
<name>A0A1L3GJX1_SYNAC</name>
<feature type="domain" description="Radical SAM core" evidence="11">
    <location>
        <begin position="137"/>
        <end position="367"/>
    </location>
</feature>
<dbReference type="EC" id="2.8.4.4" evidence="8"/>
<dbReference type="GO" id="GO:0046872">
    <property type="term" value="F:metal ion binding"/>
    <property type="evidence" value="ECO:0007669"/>
    <property type="project" value="UniProtKB-KW"/>
</dbReference>
<evidence type="ECO:0000259" key="10">
    <source>
        <dbReference type="PROSITE" id="PS51449"/>
    </source>
</evidence>
<dbReference type="InterPro" id="IPR058240">
    <property type="entry name" value="rSAM_sf"/>
</dbReference>
<reference evidence="12 13" key="1">
    <citation type="journal article" date="2017" name="Genome Announc.">
        <title>Complete Genome Sequences of Two Acetylene-Fermenting Pelobacter acetylenicus Strains.</title>
        <authorList>
            <person name="Sutton J.M."/>
            <person name="Baesman S.M."/>
            <person name="Fierst J.L."/>
            <person name="Poret-Peterson A.T."/>
            <person name="Oremland R.S."/>
            <person name="Dunlap D.S."/>
            <person name="Akob D.M."/>
        </authorList>
    </citation>
    <scope>NUCLEOTIDE SEQUENCE [LARGE SCALE GENOMIC DNA]</scope>
    <source>
        <strain evidence="12 13">DSM 3247</strain>
    </source>
</reference>
<evidence type="ECO:0000256" key="4">
    <source>
        <dbReference type="ARBA" id="ARBA00022691"/>
    </source>
</evidence>
<feature type="binding site" evidence="8">
    <location>
        <position position="76"/>
    </location>
    <ligand>
        <name>[4Fe-4S] cluster</name>
        <dbReference type="ChEBI" id="CHEBI:49883"/>
        <label>1</label>
    </ligand>
</feature>
<dbReference type="KEGG" id="pace:A6070_00360"/>
<keyword evidence="1 8" id="KW-0004">4Fe-4S</keyword>
<keyword evidence="12" id="KW-0689">Ribosomal protein</keyword>
<evidence type="ECO:0000256" key="3">
    <source>
        <dbReference type="ARBA" id="ARBA00022679"/>
    </source>
</evidence>
<dbReference type="InterPro" id="IPR023404">
    <property type="entry name" value="rSAM_horseshoe"/>
</dbReference>
<dbReference type="EMBL" id="CP015518">
    <property type="protein sequence ID" value="APG26224.1"/>
    <property type="molecule type" value="Genomic_DNA"/>
</dbReference>
<dbReference type="GO" id="GO:0006400">
    <property type="term" value="P:tRNA modification"/>
    <property type="evidence" value="ECO:0007669"/>
    <property type="project" value="InterPro"/>
</dbReference>
<dbReference type="SFLD" id="SFLDG01061">
    <property type="entry name" value="methylthiotransferase"/>
    <property type="match status" value="1"/>
</dbReference>
<evidence type="ECO:0000256" key="8">
    <source>
        <dbReference type="HAMAP-Rule" id="MF_01865"/>
    </source>
</evidence>
<dbReference type="Gene3D" id="2.40.50.140">
    <property type="entry name" value="Nucleic acid-binding proteins"/>
    <property type="match status" value="1"/>
</dbReference>
<feature type="binding site" evidence="8">
    <location>
        <position position="6"/>
    </location>
    <ligand>
        <name>[4Fe-4S] cluster</name>
        <dbReference type="ChEBI" id="CHEBI:49883"/>
        <label>1</label>
    </ligand>
</feature>
<proteinExistence type="inferred from homology"/>
<feature type="binding site" evidence="8">
    <location>
        <position position="158"/>
    </location>
    <ligand>
        <name>[4Fe-4S] cluster</name>
        <dbReference type="ChEBI" id="CHEBI:49883"/>
        <label>2</label>
        <note>4Fe-4S-S-AdoMet</note>
    </ligand>
</feature>
<dbReference type="SFLD" id="SFLDF00274">
    <property type="entry name" value="ribosomal_protein_S12_methylth"/>
    <property type="match status" value="1"/>
</dbReference>
<keyword evidence="6 8" id="KW-0408">Iron</keyword>
<evidence type="ECO:0000259" key="9">
    <source>
        <dbReference type="PROSITE" id="PS50926"/>
    </source>
</evidence>
<feature type="binding site" evidence="8">
    <location>
        <position position="42"/>
    </location>
    <ligand>
        <name>[4Fe-4S] cluster</name>
        <dbReference type="ChEBI" id="CHEBI:49883"/>
        <label>1</label>
    </ligand>
</feature>
<keyword evidence="7 8" id="KW-0411">Iron-sulfur</keyword>
<dbReference type="InterPro" id="IPR005839">
    <property type="entry name" value="Methylthiotransferase"/>
</dbReference>
<protein>
    <recommendedName>
        <fullName evidence="8">Ribosomal protein uS12 methylthiotransferase RimO</fullName>
        <shortName evidence="8">uS12 MTTase</shortName>
        <shortName evidence="8">uS12 methylthiotransferase</shortName>
        <ecNumber evidence="8">2.8.4.4</ecNumber>
    </recommendedName>
    <alternativeName>
        <fullName evidence="8">Ribosomal protein uS12 (aspartate-C(3))-methylthiotransferase</fullName>
    </alternativeName>
    <alternativeName>
        <fullName evidence="8">Ribosome maturation factor RimO</fullName>
    </alternativeName>
</protein>
<dbReference type="SFLD" id="SFLDS00029">
    <property type="entry name" value="Radical_SAM"/>
    <property type="match status" value="1"/>
</dbReference>
<dbReference type="GO" id="GO:0005840">
    <property type="term" value="C:ribosome"/>
    <property type="evidence" value="ECO:0007669"/>
    <property type="project" value="UniProtKB-KW"/>
</dbReference>
<dbReference type="PROSITE" id="PS51918">
    <property type="entry name" value="RADICAL_SAM"/>
    <property type="match status" value="1"/>
</dbReference>
<evidence type="ECO:0000313" key="13">
    <source>
        <dbReference type="Proteomes" id="UP000182264"/>
    </source>
</evidence>
<evidence type="ECO:0000259" key="11">
    <source>
        <dbReference type="PROSITE" id="PS51918"/>
    </source>
</evidence>
<dbReference type="NCBIfam" id="TIGR00089">
    <property type="entry name" value="MiaB/RimO family radical SAM methylthiotransferase"/>
    <property type="match status" value="1"/>
</dbReference>
<gene>
    <name evidence="8" type="primary">rimO</name>
    <name evidence="12" type="ORF">A7E75_06425</name>
</gene>
<dbReference type="Pfam" id="PF18693">
    <property type="entry name" value="TRAM_2"/>
    <property type="match status" value="1"/>
</dbReference>
<comment type="similarity">
    <text evidence="8">Belongs to the methylthiotransferase family. RimO subfamily.</text>
</comment>
<dbReference type="Pfam" id="PF04055">
    <property type="entry name" value="Radical_SAM"/>
    <property type="match status" value="1"/>
</dbReference>
<keyword evidence="12" id="KW-0687">Ribonucleoprotein</keyword>
<comment type="function">
    <text evidence="8">Catalyzes the methylthiolation of an aspartic acid residue of ribosomal protein uS12.</text>
</comment>
<evidence type="ECO:0000256" key="7">
    <source>
        <dbReference type="ARBA" id="ARBA00023014"/>
    </source>
</evidence>
<dbReference type="STRING" id="29542.A6070_00360"/>
<dbReference type="FunFam" id="3.80.30.20:FF:000001">
    <property type="entry name" value="tRNA-2-methylthio-N(6)-dimethylallyladenosine synthase 2"/>
    <property type="match status" value="1"/>
</dbReference>
<dbReference type="PANTHER" id="PTHR43837">
    <property type="entry name" value="RIBOSOMAL PROTEIN S12 METHYLTHIOTRANSFERASE RIMO"/>
    <property type="match status" value="1"/>
</dbReference>
<dbReference type="SUPFAM" id="SSF102114">
    <property type="entry name" value="Radical SAM enzymes"/>
    <property type="match status" value="1"/>
</dbReference>
<keyword evidence="5 8" id="KW-0479">Metal-binding</keyword>
<dbReference type="InterPro" id="IPR007197">
    <property type="entry name" value="rSAM"/>
</dbReference>
<feature type="binding site" evidence="8">
    <location>
        <position position="155"/>
    </location>
    <ligand>
        <name>[4Fe-4S] cluster</name>
        <dbReference type="ChEBI" id="CHEBI:49883"/>
        <label>2</label>
        <note>4Fe-4S-S-AdoMet</note>
    </ligand>
</feature>
<dbReference type="Gene3D" id="3.80.30.20">
    <property type="entry name" value="tm_1862 like domain"/>
    <property type="match status" value="1"/>
</dbReference>
<evidence type="ECO:0000313" key="12">
    <source>
        <dbReference type="EMBL" id="APG26224.1"/>
    </source>
</evidence>
<dbReference type="SMART" id="SM00729">
    <property type="entry name" value="Elp3"/>
    <property type="match status" value="1"/>
</dbReference>
<feature type="domain" description="TRAM" evidence="9">
    <location>
        <begin position="370"/>
        <end position="438"/>
    </location>
</feature>
<dbReference type="GO" id="GO:0051539">
    <property type="term" value="F:4 iron, 4 sulfur cluster binding"/>
    <property type="evidence" value="ECO:0007669"/>
    <property type="project" value="UniProtKB-UniRule"/>
</dbReference>
<sequence>MISLGCPKNLVDAEVMLGHLPPDRFEIVTDEAEADIIIVNTCGFISDAKEESVETLLEAIECKKSGRCSLLIVTGCLSQRYPEELAVEMPEVDILLGTGEVPRILEFIEAHDRGEAVRQSVGLPQYLYDHATPRVASSPFYSAYVKIAEGCNNLCSYCIIPQLRGPLRSRSIASVKAEVQRLVASGVQEINLIAQDITAFGADRHDGAHLEGLLRELVTIPELHWLRLLYAYPDGITDGLIELVATEDKICSYFDVPLQHIDDRVLASMNRRVGEDAIRDLVARMRRRIPDLTLRTSFIVGFPGETEAEFAKLLAFVEEGYFDRVGVFRYSREEGTPAAALPGQVPERVKQSRYNKLMKAQQRVSFRRNRALVGRIEPVLVEGYSEETDLLLSGRSVRQAPDVDGQVYITAGQADIGQIVPLRITDSSEYDLIGEIVDEFPPLST</sequence>
<dbReference type="Proteomes" id="UP000182264">
    <property type="component" value="Chromosome"/>
</dbReference>
<dbReference type="NCBIfam" id="TIGR01125">
    <property type="entry name" value="30S ribosomal protein S12 methylthiotransferase RimO"/>
    <property type="match status" value="1"/>
</dbReference>
<dbReference type="PANTHER" id="PTHR43837:SF1">
    <property type="entry name" value="RIBOSOMAL PROTEIN US12 METHYLTHIOTRANSFERASE RIMO"/>
    <property type="match status" value="1"/>
</dbReference>
<dbReference type="GO" id="GO:0005829">
    <property type="term" value="C:cytosol"/>
    <property type="evidence" value="ECO:0007669"/>
    <property type="project" value="TreeGrafter"/>
</dbReference>
<evidence type="ECO:0000256" key="5">
    <source>
        <dbReference type="ARBA" id="ARBA00022723"/>
    </source>
</evidence>
<dbReference type="InterPro" id="IPR012340">
    <property type="entry name" value="NA-bd_OB-fold"/>
</dbReference>
<dbReference type="PROSITE" id="PS01278">
    <property type="entry name" value="MTTASE_RADICAL"/>
    <property type="match status" value="1"/>
</dbReference>
<dbReference type="GO" id="GO:0103039">
    <property type="term" value="F:protein methylthiotransferase activity"/>
    <property type="evidence" value="ECO:0007669"/>
    <property type="project" value="UniProtKB-EC"/>
</dbReference>
<dbReference type="InterPro" id="IPR020612">
    <property type="entry name" value="Methylthiotransferase_CS"/>
</dbReference>
<comment type="subcellular location">
    <subcellularLocation>
        <location evidence="8">Cytoplasm</location>
    </subcellularLocation>
</comment>
<dbReference type="InterPro" id="IPR002792">
    <property type="entry name" value="TRAM_dom"/>
</dbReference>
<dbReference type="Pfam" id="PF00919">
    <property type="entry name" value="UPF0004"/>
    <property type="match status" value="1"/>
</dbReference>
<keyword evidence="4 8" id="KW-0949">S-adenosyl-L-methionine</keyword>
<dbReference type="RefSeq" id="WP_072288055.1">
    <property type="nucleotide sequence ID" value="NZ_CP015455.1"/>
</dbReference>
<accession>A0A1L3GJX1</accession>